<dbReference type="InterPro" id="IPR027417">
    <property type="entry name" value="P-loop_NTPase"/>
</dbReference>
<dbReference type="CDD" id="cd02042">
    <property type="entry name" value="ParAB_family"/>
    <property type="match status" value="1"/>
</dbReference>
<reference evidence="1" key="1">
    <citation type="submission" date="2012-05" db="EMBL/GenBank/DDBJ databases">
        <authorList>
            <person name="Studholme D.J."/>
            <person name="Wasukira A."/>
            <person name="Grant M."/>
        </authorList>
    </citation>
    <scope>NUCLEOTIDE SEQUENCE [LARGE SCALE GENOMIC DNA]</scope>
    <source>
        <strain evidence="1">NCPPB 890</strain>
    </source>
</reference>
<dbReference type="PANTHER" id="PTHR13696:SF99">
    <property type="entry name" value="COBYRINIC ACID AC-DIAMIDE SYNTHASE"/>
    <property type="match status" value="1"/>
</dbReference>
<dbReference type="PANTHER" id="PTHR13696">
    <property type="entry name" value="P-LOOP CONTAINING NUCLEOSIDE TRIPHOSPHATE HYDROLASE"/>
    <property type="match status" value="1"/>
</dbReference>
<dbReference type="Pfam" id="PF13614">
    <property type="entry name" value="AAA_31"/>
    <property type="match status" value="1"/>
</dbReference>
<dbReference type="EMBL" id="AKBN01000365">
    <property type="protein sequence ID" value="KFA02874.1"/>
    <property type="molecule type" value="Genomic_DNA"/>
</dbReference>
<evidence type="ECO:0000313" key="1">
    <source>
        <dbReference type="EMBL" id="KFA02874.1"/>
    </source>
</evidence>
<dbReference type="RefSeq" id="WP_010363048.1">
    <property type="nucleotide sequence ID" value="NZ_AKBN02000032.1"/>
</dbReference>
<name>A0A836ZTF7_XANVA</name>
<accession>A0A836ZTF7</accession>
<protein>
    <submittedName>
        <fullName evidence="1">Chromosome partitioning protein</fullName>
    </submittedName>
</protein>
<gene>
    <name evidence="1" type="ORF">A11K_0106985</name>
</gene>
<dbReference type="SUPFAM" id="SSF52540">
    <property type="entry name" value="P-loop containing nucleoside triphosphate hydrolases"/>
    <property type="match status" value="1"/>
</dbReference>
<dbReference type="InterPro" id="IPR025669">
    <property type="entry name" value="AAA_dom"/>
</dbReference>
<organism evidence="1">
    <name type="scientific">Xanthomonas vasicola pv. vasculorum NCPPB 890</name>
    <dbReference type="NCBI Taxonomy" id="1184265"/>
    <lineage>
        <taxon>Bacteria</taxon>
        <taxon>Pseudomonadati</taxon>
        <taxon>Pseudomonadota</taxon>
        <taxon>Gammaproteobacteria</taxon>
        <taxon>Lysobacterales</taxon>
        <taxon>Lysobacteraceae</taxon>
        <taxon>Xanthomonas</taxon>
    </lineage>
</organism>
<dbReference type="Gene3D" id="3.40.50.300">
    <property type="entry name" value="P-loop containing nucleotide triphosphate hydrolases"/>
    <property type="match status" value="1"/>
</dbReference>
<proteinExistence type="predicted"/>
<dbReference type="InterPro" id="IPR050678">
    <property type="entry name" value="DNA_Partitioning_ATPase"/>
</dbReference>
<comment type="caution">
    <text evidence="1">The sequence shown here is derived from an EMBL/GenBank/DDBJ whole genome shotgun (WGS) entry which is preliminary data.</text>
</comment>
<dbReference type="AlphaFoldDB" id="A0A836ZTF7"/>
<sequence>MKTVVFANQKGGVGKSAILDQLAYYFVLQRQLRVVVIDFDHQKNTTKALTTGGLCTVSPVTSSQILSAGKSAIGRADFVLVPGDGELYKMEETAAELTAFVKYAKEQGKTGARDGRSEYATNLLSVLTEIAPHFDICLIDTNPNPDIRQLASLVVADYVVSPIQLNQEAIDGIGDLLNHPKLGIRKIKATINKKLTLIGILPNMVEPTPFQRDNFTALATHYPQLLISMSPLPGFAAVKKTTAIPEAQAVGQPVWKLGKTSARDAWTQMRPVFDKIAEAMEVPKND</sequence>